<evidence type="ECO:0000313" key="5">
    <source>
        <dbReference type="Proteomes" id="UP000317315"/>
    </source>
</evidence>
<comment type="similarity">
    <text evidence="1">Belongs to the ComF/GntX family.</text>
</comment>
<dbReference type="Proteomes" id="UP000317315">
    <property type="component" value="Unassembled WGS sequence"/>
</dbReference>
<reference evidence="4 5" key="1">
    <citation type="submission" date="2017-05" db="EMBL/GenBank/DDBJ databases">
        <authorList>
            <person name="Varghese N."/>
            <person name="Submissions S."/>
        </authorList>
    </citation>
    <scope>NUCLEOTIDE SEQUENCE [LARGE SCALE GENOMIC DNA]</scope>
    <source>
        <strain evidence="4 5">DSM 16304</strain>
    </source>
</reference>
<evidence type="ECO:0000256" key="1">
    <source>
        <dbReference type="ARBA" id="ARBA00008007"/>
    </source>
</evidence>
<keyword evidence="5" id="KW-1185">Reference proteome</keyword>
<dbReference type="PANTHER" id="PTHR47505">
    <property type="entry name" value="DNA UTILIZATION PROTEIN YHGH"/>
    <property type="match status" value="1"/>
</dbReference>
<dbReference type="InterPro" id="IPR051910">
    <property type="entry name" value="ComF/GntX_DNA_util-trans"/>
</dbReference>
<dbReference type="InterPro" id="IPR044005">
    <property type="entry name" value="DZR_2"/>
</dbReference>
<evidence type="ECO:0000259" key="3">
    <source>
        <dbReference type="Pfam" id="PF18912"/>
    </source>
</evidence>
<dbReference type="InterPro" id="IPR000836">
    <property type="entry name" value="PRTase_dom"/>
</dbReference>
<feature type="domain" description="Phosphoribosyltransferase" evidence="2">
    <location>
        <begin position="112"/>
        <end position="243"/>
    </location>
</feature>
<dbReference type="Pfam" id="PF18912">
    <property type="entry name" value="DZR_2"/>
    <property type="match status" value="1"/>
</dbReference>
<feature type="domain" description="Double zinc ribbon" evidence="3">
    <location>
        <begin position="12"/>
        <end position="74"/>
    </location>
</feature>
<dbReference type="PANTHER" id="PTHR47505:SF1">
    <property type="entry name" value="DNA UTILIZATION PROTEIN YHGH"/>
    <property type="match status" value="1"/>
</dbReference>
<dbReference type="EMBL" id="FXTM01000007">
    <property type="protein sequence ID" value="SMO50059.1"/>
    <property type="molecule type" value="Genomic_DNA"/>
</dbReference>
<dbReference type="Pfam" id="PF00156">
    <property type="entry name" value="Pribosyltran"/>
    <property type="match status" value="1"/>
</dbReference>
<evidence type="ECO:0000313" key="4">
    <source>
        <dbReference type="EMBL" id="SMO50059.1"/>
    </source>
</evidence>
<dbReference type="SUPFAM" id="SSF53271">
    <property type="entry name" value="PRTase-like"/>
    <property type="match status" value="1"/>
</dbReference>
<protein>
    <submittedName>
        <fullName evidence="4">ComF family protein</fullName>
    </submittedName>
</protein>
<accession>A0A521BSG7</accession>
<gene>
    <name evidence="4" type="ORF">SAMN06269117_10746</name>
</gene>
<proteinExistence type="inferred from homology"/>
<dbReference type="RefSeq" id="WP_142934810.1">
    <property type="nucleotide sequence ID" value="NZ_FXTM01000007.1"/>
</dbReference>
<dbReference type="CDD" id="cd06223">
    <property type="entry name" value="PRTases_typeI"/>
    <property type="match status" value="1"/>
</dbReference>
<dbReference type="Gene3D" id="3.40.50.2020">
    <property type="match status" value="1"/>
</dbReference>
<name>A0A521BSG7_9BACT</name>
<evidence type="ECO:0000259" key="2">
    <source>
        <dbReference type="Pfam" id="PF00156"/>
    </source>
</evidence>
<organism evidence="4 5">
    <name type="scientific">Balnearium lithotrophicum</name>
    <dbReference type="NCBI Taxonomy" id="223788"/>
    <lineage>
        <taxon>Bacteria</taxon>
        <taxon>Pseudomonadati</taxon>
        <taxon>Aquificota</taxon>
        <taxon>Aquificia</taxon>
        <taxon>Desulfurobacteriales</taxon>
        <taxon>Desulfurobacteriaceae</taxon>
        <taxon>Balnearium</taxon>
    </lineage>
</organism>
<sequence>MNLKSFLRPSSILDLLFPSFCSVCGSFLIGEHKFVSCLPCWKENFKVYEGEKCINCGFPLEFLPGVNGLCRRCLERRREFYFDGVEFFTLYSGLPEVALKELKFSKVRPIAYEVGREISEDLLEKIEKWKVDTVIPVPIGSGRLRERGFNQTEEILKGAKVEFKIAVEKEFETRRQSELSKEERIENVKGLFRVRKNLKREVFAKRVLVFDDVFTTGSTVNEISKVLKESGALSVFVYTVCYTPLH</sequence>
<dbReference type="AlphaFoldDB" id="A0A521BSG7"/>
<dbReference type="InterPro" id="IPR029057">
    <property type="entry name" value="PRTase-like"/>
</dbReference>
<dbReference type="OrthoDB" id="9779910at2"/>